<keyword evidence="3" id="KW-1185">Reference proteome</keyword>
<dbReference type="InterPro" id="IPR010982">
    <property type="entry name" value="Lambda_DNA-bd_dom_sf"/>
</dbReference>
<dbReference type="PROSITE" id="PS50943">
    <property type="entry name" value="HTH_CROC1"/>
    <property type="match status" value="1"/>
</dbReference>
<dbReference type="OrthoDB" id="3831424at2"/>
<dbReference type="SUPFAM" id="SSF47413">
    <property type="entry name" value="lambda repressor-like DNA-binding domains"/>
    <property type="match status" value="1"/>
</dbReference>
<evidence type="ECO:0000313" key="2">
    <source>
        <dbReference type="EMBL" id="KJK43693.1"/>
    </source>
</evidence>
<dbReference type="GO" id="GO:0003677">
    <property type="term" value="F:DNA binding"/>
    <property type="evidence" value="ECO:0007669"/>
    <property type="project" value="InterPro"/>
</dbReference>
<evidence type="ECO:0000259" key="1">
    <source>
        <dbReference type="PROSITE" id="PS50943"/>
    </source>
</evidence>
<dbReference type="RefSeq" id="WP_045315476.1">
    <property type="nucleotide sequence ID" value="NZ_JYJG01000278.1"/>
</dbReference>
<reference evidence="2 3" key="1">
    <citation type="submission" date="2015-02" db="EMBL/GenBank/DDBJ databases">
        <authorList>
            <person name="Ju K.-S."/>
            <person name="Doroghazi J.R."/>
            <person name="Metcalf W."/>
        </authorList>
    </citation>
    <scope>NUCLEOTIDE SEQUENCE [LARGE SCALE GENOMIC DNA]</scope>
    <source>
        <strain evidence="2 3">NRRL B-16140</strain>
    </source>
</reference>
<dbReference type="InterPro" id="IPR001387">
    <property type="entry name" value="Cro/C1-type_HTH"/>
</dbReference>
<proteinExistence type="predicted"/>
<evidence type="ECO:0000313" key="3">
    <source>
        <dbReference type="Proteomes" id="UP000033393"/>
    </source>
</evidence>
<protein>
    <recommendedName>
        <fullName evidence="1">HTH cro/C1-type domain-containing protein</fullName>
    </recommendedName>
</protein>
<dbReference type="CDD" id="cd00093">
    <property type="entry name" value="HTH_XRE"/>
    <property type="match status" value="1"/>
</dbReference>
<dbReference type="Pfam" id="PF01381">
    <property type="entry name" value="HTH_3"/>
    <property type="match status" value="1"/>
</dbReference>
<dbReference type="AlphaFoldDB" id="A0A0F0GQJ3"/>
<dbReference type="EMBL" id="JYJG01000278">
    <property type="protein sequence ID" value="KJK43693.1"/>
    <property type="molecule type" value="Genomic_DNA"/>
</dbReference>
<dbReference type="PATRIC" id="fig|68170.10.peg.8304"/>
<comment type="caution">
    <text evidence="2">The sequence shown here is derived from an EMBL/GenBank/DDBJ whole genome shotgun (WGS) entry which is preliminary data.</text>
</comment>
<name>A0A0F0GQJ3_LENAE</name>
<dbReference type="InterPro" id="IPR011990">
    <property type="entry name" value="TPR-like_helical_dom_sf"/>
</dbReference>
<feature type="domain" description="HTH cro/C1-type" evidence="1">
    <location>
        <begin position="8"/>
        <end position="62"/>
    </location>
</feature>
<accession>A0A0F0GQJ3</accession>
<dbReference type="SUPFAM" id="SSF81901">
    <property type="entry name" value="HCP-like"/>
    <property type="match status" value="1"/>
</dbReference>
<sequence>MAPPRKALTDRRKAEGFSRESLAFVVGVAEKTVGKWERNEATPEPLNQPRLAKALRLTTQKLIDLLNADAEPEVQDGLDRVEWALANPSQADFEAVARLRNHVVELGERYDRERSTALLAEAGQLLGQVRFLRQHAHRYGVKRDLLAAEAEAATLMGQFAWDASQRRDHLEARKHFDRAAEAAREINDPVLESIALLRTSYVALYGEDDARDGLRLTEQAAVAARGNSEVLEGLAVLHTAEAHAMLGERRACERALDLAQDHFGQKTEDDPVPEMFSQTQHDRLAGACYLRLEDTTKAQPSLERVAVQTRSRSKSRSIALANLSLTHILQRDLEQAAASLHLAIDSVEGTWGGGGLKVIFNVARELRPWRAEPVVDQVYDRLLTVMAAT</sequence>
<dbReference type="Gene3D" id="1.10.260.40">
    <property type="entry name" value="lambda repressor-like DNA-binding domains"/>
    <property type="match status" value="1"/>
</dbReference>
<dbReference type="Gene3D" id="1.25.40.10">
    <property type="entry name" value="Tetratricopeptide repeat domain"/>
    <property type="match status" value="1"/>
</dbReference>
<dbReference type="Proteomes" id="UP000033393">
    <property type="component" value="Unassembled WGS sequence"/>
</dbReference>
<organism evidence="2 3">
    <name type="scientific">Lentzea aerocolonigenes</name>
    <name type="common">Lechevalieria aerocolonigenes</name>
    <name type="synonym">Saccharothrix aerocolonigenes</name>
    <dbReference type="NCBI Taxonomy" id="68170"/>
    <lineage>
        <taxon>Bacteria</taxon>
        <taxon>Bacillati</taxon>
        <taxon>Actinomycetota</taxon>
        <taxon>Actinomycetes</taxon>
        <taxon>Pseudonocardiales</taxon>
        <taxon>Pseudonocardiaceae</taxon>
        <taxon>Lentzea</taxon>
    </lineage>
</organism>
<gene>
    <name evidence="2" type="ORF">UK23_32210</name>
</gene>
<dbReference type="SMART" id="SM00530">
    <property type="entry name" value="HTH_XRE"/>
    <property type="match status" value="1"/>
</dbReference>